<dbReference type="InterPro" id="IPR038610">
    <property type="entry name" value="FliK-like_C_sf"/>
</dbReference>
<evidence type="ECO:0000313" key="2">
    <source>
        <dbReference type="EMBL" id="MBM7692262.1"/>
    </source>
</evidence>
<sequence length="427" mass="47008">MYTAIAAARLSVSNGNSMVKDSSGAIPLSSQVFGSVFASINQPAPAAPAIQPPDEKQTALVQELLSLLKMDHMTETEGGLEFAKALVMGEADVTRHPLLTQLAQSGSLKESINKLLKELGVEQSEEESAEKDKTDLAEIVSLILPVSQMEWKDLGKVNFDSMSDVIKYAKLMVLSADFTDMAREEEGLIKKLNELLKSVASTLESEAVLLSEKTSGNQPASPIKSVPNMLQEVYTRMNQGANLENQKNVSISGSELPPPASAFHMPVSKVELFVLNLEKSGQPVNQEQFIKQFENMLAKANFTSLNGTQKLFIRLNPEHLGSLRIEIIQRDSLVTARIIASTSQAKEALESHIQNLKHAFSAQNIGVEKLEISQAMSQFTGERFLQKEHQHHDQQQPFEQDIQDEEISEGSGDFNKSFEEALVNMEV</sequence>
<reference evidence="2 3" key="1">
    <citation type="submission" date="2021-01" db="EMBL/GenBank/DDBJ databases">
        <title>Genomic Encyclopedia of Type Strains, Phase IV (KMG-IV): sequencing the most valuable type-strain genomes for metagenomic binning, comparative biology and taxonomic classification.</title>
        <authorList>
            <person name="Goeker M."/>
        </authorList>
    </citation>
    <scope>NUCLEOTIDE SEQUENCE [LARGE SCALE GENOMIC DNA]</scope>
    <source>
        <strain evidence="2 3">DSM 105482</strain>
    </source>
</reference>
<dbReference type="EMBL" id="JAFBFI010000006">
    <property type="protein sequence ID" value="MBM7692262.1"/>
    <property type="molecule type" value="Genomic_DNA"/>
</dbReference>
<gene>
    <name evidence="2" type="ORF">JOC77_001692</name>
</gene>
<comment type="caution">
    <text evidence="2">The sequence shown here is derived from an EMBL/GenBank/DDBJ whole genome shotgun (WGS) entry which is preliminary data.</text>
</comment>
<keyword evidence="2" id="KW-0969">Cilium</keyword>
<name>A0ABS2QGN3_9BACI</name>
<dbReference type="InterPro" id="IPR021136">
    <property type="entry name" value="Flagellar_hook_control-like_C"/>
</dbReference>
<evidence type="ECO:0000259" key="1">
    <source>
        <dbReference type="Pfam" id="PF02120"/>
    </source>
</evidence>
<dbReference type="Proteomes" id="UP000823486">
    <property type="component" value="Unassembled WGS sequence"/>
</dbReference>
<organism evidence="2 3">
    <name type="scientific">Peribacillus deserti</name>
    <dbReference type="NCBI Taxonomy" id="673318"/>
    <lineage>
        <taxon>Bacteria</taxon>
        <taxon>Bacillati</taxon>
        <taxon>Bacillota</taxon>
        <taxon>Bacilli</taxon>
        <taxon>Bacillales</taxon>
        <taxon>Bacillaceae</taxon>
        <taxon>Peribacillus</taxon>
    </lineage>
</organism>
<feature type="domain" description="Flagellar hook-length control protein-like C-terminal" evidence="1">
    <location>
        <begin position="304"/>
        <end position="378"/>
    </location>
</feature>
<accession>A0ABS2QGN3</accession>
<dbReference type="RefSeq" id="WP_204541372.1">
    <property type="nucleotide sequence ID" value="NZ_JAFBFI010000006.1"/>
</dbReference>
<evidence type="ECO:0000313" key="3">
    <source>
        <dbReference type="Proteomes" id="UP000823486"/>
    </source>
</evidence>
<dbReference type="CDD" id="cd17470">
    <property type="entry name" value="T3SS_Flik_C"/>
    <property type="match status" value="1"/>
</dbReference>
<keyword evidence="3" id="KW-1185">Reference proteome</keyword>
<dbReference type="Gene3D" id="3.30.750.140">
    <property type="match status" value="1"/>
</dbReference>
<protein>
    <submittedName>
        <fullName evidence="2">Flagellar hook-length control protein FliK</fullName>
    </submittedName>
</protein>
<keyword evidence="2" id="KW-0966">Cell projection</keyword>
<dbReference type="Pfam" id="PF02120">
    <property type="entry name" value="Flg_hook"/>
    <property type="match status" value="1"/>
</dbReference>
<proteinExistence type="predicted"/>
<keyword evidence="2" id="KW-0282">Flagellum</keyword>